<evidence type="ECO:0000256" key="9">
    <source>
        <dbReference type="ARBA" id="ARBA00038592"/>
    </source>
</evidence>
<dbReference type="GO" id="GO:0051607">
    <property type="term" value="P:defense response to virus"/>
    <property type="evidence" value="ECO:0007669"/>
    <property type="project" value="UniProtKB-UniRule"/>
</dbReference>
<evidence type="ECO:0000256" key="5">
    <source>
        <dbReference type="ARBA" id="ARBA00022842"/>
    </source>
</evidence>
<comment type="subunit">
    <text evidence="9 10">Homodimer, forms a heterotetramer with a Cas2 homodimer.</text>
</comment>
<keyword evidence="1 10" id="KW-0540">Nuclease</keyword>
<comment type="function">
    <text evidence="10">CRISPR (clustered regularly interspaced short palindromic repeat), is an adaptive immune system that provides protection against mobile genetic elements (viruses, transposable elements and conjugative plasmids). CRISPR clusters contain spacers, sequences complementary to antecedent mobile elements, and target invading nucleic acids. CRISPR clusters are transcribed and processed into CRISPR RNA (crRNA). Acts as a dsDNA endonuclease. Involved in the integration of spacer DNA into the CRISPR cassette.</text>
</comment>
<evidence type="ECO:0000256" key="7">
    <source>
        <dbReference type="ARBA" id="ARBA00023125"/>
    </source>
</evidence>
<feature type="binding site" evidence="10">
    <location>
        <position position="149"/>
    </location>
    <ligand>
        <name>Mn(2+)</name>
        <dbReference type="ChEBI" id="CHEBI:29035"/>
    </ligand>
</feature>
<gene>
    <name evidence="10 11" type="primary">cas1</name>
    <name evidence="11" type="ORF">GMD30_08400</name>
</gene>
<dbReference type="HAMAP" id="MF_01470">
    <property type="entry name" value="Cas1"/>
    <property type="match status" value="1"/>
</dbReference>
<keyword evidence="4 10" id="KW-0378">Hydrolase</keyword>
<evidence type="ECO:0000256" key="6">
    <source>
        <dbReference type="ARBA" id="ARBA00023118"/>
    </source>
</evidence>
<dbReference type="AlphaFoldDB" id="A0A844KML4"/>
<evidence type="ECO:0000256" key="1">
    <source>
        <dbReference type="ARBA" id="ARBA00022722"/>
    </source>
</evidence>
<dbReference type="Proteomes" id="UP000446657">
    <property type="component" value="Unassembled WGS sequence"/>
</dbReference>
<evidence type="ECO:0000256" key="2">
    <source>
        <dbReference type="ARBA" id="ARBA00022723"/>
    </source>
</evidence>
<organism evidence="11 12">
    <name type="scientific">Roseburia faecis</name>
    <dbReference type="NCBI Taxonomy" id="301302"/>
    <lineage>
        <taxon>Bacteria</taxon>
        <taxon>Bacillati</taxon>
        <taxon>Bacillota</taxon>
        <taxon>Clostridia</taxon>
        <taxon>Lachnospirales</taxon>
        <taxon>Lachnospiraceae</taxon>
        <taxon>Roseburia</taxon>
    </lineage>
</organism>
<protein>
    <recommendedName>
        <fullName evidence="10">CRISPR-associated endonuclease Cas1</fullName>
        <ecNumber evidence="10">3.1.-.-</ecNumber>
    </recommendedName>
</protein>
<keyword evidence="5 10" id="KW-0460">Magnesium</keyword>
<dbReference type="GO" id="GO:0046872">
    <property type="term" value="F:metal ion binding"/>
    <property type="evidence" value="ECO:0007669"/>
    <property type="project" value="UniProtKB-UniRule"/>
</dbReference>
<dbReference type="NCBIfam" id="TIGR00287">
    <property type="entry name" value="cas1"/>
    <property type="match status" value="1"/>
</dbReference>
<dbReference type="EMBL" id="WNAL01000014">
    <property type="protein sequence ID" value="MTR81727.1"/>
    <property type="molecule type" value="Genomic_DNA"/>
</dbReference>
<dbReference type="GO" id="GO:0004520">
    <property type="term" value="F:DNA endonuclease activity"/>
    <property type="evidence" value="ECO:0007669"/>
    <property type="project" value="InterPro"/>
</dbReference>
<sequence length="304" mass="35238">MAFRVVLIENEVTIKVKLNNLIVTKEGEDIWIPLDDISMIVLDNLSSMFSARLLCQLSEQGIGLMICNQKHLPTGYYSSYDNHSRASKVIGYQIEKSKEYYEQLWKDIVTVKIQNQSKAYLRLTSDQEGTRAIKEFSSEIINGDQSNREAHAAKVYFNLLMGTSFSRGNEDILLNSGLDYGYAVLRRYIARVCVGYGLNTQIGIHHKNEYNRFNLVDDLMEPLRPMIDIVAYESMKNEEYFTAEHRRQLVNILNMKILYRNKKMFVCNMIENYVEQFASLIMERCENIVFPDIDGFIVEELDGL</sequence>
<dbReference type="InterPro" id="IPR002729">
    <property type="entry name" value="CRISPR-assoc_Cas1"/>
</dbReference>
<dbReference type="NCBIfam" id="TIGR03639">
    <property type="entry name" value="cas1_NMENI"/>
    <property type="match status" value="1"/>
</dbReference>
<name>A0A844KML4_9FIRM</name>
<reference evidence="11 12" key="1">
    <citation type="journal article" date="2019" name="Nat. Med.">
        <title>A library of human gut bacterial isolates paired with longitudinal multiomics data enables mechanistic microbiome research.</title>
        <authorList>
            <person name="Poyet M."/>
            <person name="Groussin M."/>
            <person name="Gibbons S.M."/>
            <person name="Avila-Pacheco J."/>
            <person name="Jiang X."/>
            <person name="Kearney S.M."/>
            <person name="Perrotta A.R."/>
            <person name="Berdy B."/>
            <person name="Zhao S."/>
            <person name="Lieberman T.D."/>
            <person name="Swanson P.K."/>
            <person name="Smith M."/>
            <person name="Roesemann S."/>
            <person name="Alexander J.E."/>
            <person name="Rich S.A."/>
            <person name="Livny J."/>
            <person name="Vlamakis H."/>
            <person name="Clish C."/>
            <person name="Bullock K."/>
            <person name="Deik A."/>
            <person name="Scott J."/>
            <person name="Pierce K.A."/>
            <person name="Xavier R.J."/>
            <person name="Alm E.J."/>
        </authorList>
    </citation>
    <scope>NUCLEOTIDE SEQUENCE [LARGE SCALE GENOMIC DNA]</scope>
    <source>
        <strain evidence="11 12">BIOML-A1</strain>
    </source>
</reference>
<proteinExistence type="inferred from homology"/>
<evidence type="ECO:0000256" key="10">
    <source>
        <dbReference type="HAMAP-Rule" id="MF_01470"/>
    </source>
</evidence>
<keyword evidence="2 10" id="KW-0479">Metal-binding</keyword>
<dbReference type="RefSeq" id="WP_155176526.1">
    <property type="nucleotide sequence ID" value="NZ_WNAK01000014.1"/>
</dbReference>
<accession>A0A844KML4</accession>
<dbReference type="InterPro" id="IPR019855">
    <property type="entry name" value="CRISPR-assoc_Cas1_NMENI"/>
</dbReference>
<evidence type="ECO:0000313" key="12">
    <source>
        <dbReference type="Proteomes" id="UP000446657"/>
    </source>
</evidence>
<evidence type="ECO:0000256" key="4">
    <source>
        <dbReference type="ARBA" id="ARBA00022801"/>
    </source>
</evidence>
<dbReference type="GO" id="GO:0003677">
    <property type="term" value="F:DNA binding"/>
    <property type="evidence" value="ECO:0007669"/>
    <property type="project" value="UniProtKB-KW"/>
</dbReference>
<evidence type="ECO:0000256" key="8">
    <source>
        <dbReference type="ARBA" id="ARBA00023211"/>
    </source>
</evidence>
<evidence type="ECO:0000313" key="11">
    <source>
        <dbReference type="EMBL" id="MTR81727.1"/>
    </source>
</evidence>
<keyword evidence="7 10" id="KW-0238">DNA-binding</keyword>
<dbReference type="InterPro" id="IPR042206">
    <property type="entry name" value="CRISPR-assoc_Cas1_C"/>
</dbReference>
<dbReference type="EC" id="3.1.-.-" evidence="10"/>
<evidence type="ECO:0000256" key="3">
    <source>
        <dbReference type="ARBA" id="ARBA00022759"/>
    </source>
</evidence>
<dbReference type="PANTHER" id="PTHR34353:SF2">
    <property type="entry name" value="CRISPR-ASSOCIATED ENDONUCLEASE CAS1 1"/>
    <property type="match status" value="1"/>
</dbReference>
<dbReference type="Gene3D" id="1.20.120.920">
    <property type="entry name" value="CRISPR-associated endonuclease Cas1, C-terminal domain"/>
    <property type="match status" value="1"/>
</dbReference>
<dbReference type="Pfam" id="PF01867">
    <property type="entry name" value="Cas_Cas1"/>
    <property type="match status" value="1"/>
</dbReference>
<dbReference type="GO" id="GO:0016787">
    <property type="term" value="F:hydrolase activity"/>
    <property type="evidence" value="ECO:0007669"/>
    <property type="project" value="UniProtKB-KW"/>
</dbReference>
<keyword evidence="8 10" id="KW-0464">Manganese</keyword>
<feature type="binding site" evidence="10">
    <location>
        <position position="206"/>
    </location>
    <ligand>
        <name>Mn(2+)</name>
        <dbReference type="ChEBI" id="CHEBI:29035"/>
    </ligand>
</feature>
<comment type="caution">
    <text evidence="11">The sequence shown here is derived from an EMBL/GenBank/DDBJ whole genome shotgun (WGS) entry which is preliminary data.</text>
</comment>
<keyword evidence="6 10" id="KW-0051">Antiviral defense</keyword>
<feature type="binding site" evidence="10">
    <location>
        <position position="221"/>
    </location>
    <ligand>
        <name>Mn(2+)</name>
        <dbReference type="ChEBI" id="CHEBI:29035"/>
    </ligand>
</feature>
<dbReference type="PANTHER" id="PTHR34353">
    <property type="entry name" value="CRISPR-ASSOCIATED ENDONUCLEASE CAS1 1"/>
    <property type="match status" value="1"/>
</dbReference>
<comment type="cofactor">
    <cofactor evidence="10">
        <name>Mg(2+)</name>
        <dbReference type="ChEBI" id="CHEBI:18420"/>
    </cofactor>
    <cofactor evidence="10">
        <name>Mn(2+)</name>
        <dbReference type="ChEBI" id="CHEBI:29035"/>
    </cofactor>
</comment>
<dbReference type="InterPro" id="IPR050646">
    <property type="entry name" value="Cas1"/>
</dbReference>
<keyword evidence="3 10" id="KW-0255">Endonuclease</keyword>
<comment type="similarity">
    <text evidence="10">Belongs to the CRISPR-associated endonuclease Cas1 family.</text>
</comment>
<dbReference type="GO" id="GO:0043571">
    <property type="term" value="P:maintenance of CRISPR repeat elements"/>
    <property type="evidence" value="ECO:0007669"/>
    <property type="project" value="UniProtKB-UniRule"/>
</dbReference>